<dbReference type="AlphaFoldDB" id="A0A8S1IWE7"/>
<dbReference type="Gene3D" id="3.30.930.10">
    <property type="entry name" value="Bira Bifunctional Protein, Domain 2"/>
    <property type="match status" value="1"/>
</dbReference>
<dbReference type="GO" id="GO:0005737">
    <property type="term" value="C:cytoplasm"/>
    <property type="evidence" value="ECO:0007669"/>
    <property type="project" value="TreeGrafter"/>
</dbReference>
<dbReference type="EMBL" id="CAJHUC010000982">
    <property type="protein sequence ID" value="CAD7699258.1"/>
    <property type="molecule type" value="Genomic_DNA"/>
</dbReference>
<evidence type="ECO:0000313" key="2">
    <source>
        <dbReference type="EMBL" id="CAD7699258.1"/>
    </source>
</evidence>
<dbReference type="Proteomes" id="UP000708148">
    <property type="component" value="Unassembled WGS sequence"/>
</dbReference>
<dbReference type="PANTHER" id="PTHR12835">
    <property type="entry name" value="BIOTIN PROTEIN LIGASE"/>
    <property type="match status" value="1"/>
</dbReference>
<gene>
    <name evidence="2" type="ORF">OSTQU699_LOCUS4617</name>
</gene>
<organism evidence="2 3">
    <name type="scientific">Ostreobium quekettii</name>
    <dbReference type="NCBI Taxonomy" id="121088"/>
    <lineage>
        <taxon>Eukaryota</taxon>
        <taxon>Viridiplantae</taxon>
        <taxon>Chlorophyta</taxon>
        <taxon>core chlorophytes</taxon>
        <taxon>Ulvophyceae</taxon>
        <taxon>TCBD clade</taxon>
        <taxon>Bryopsidales</taxon>
        <taxon>Ostreobineae</taxon>
        <taxon>Ostreobiaceae</taxon>
        <taxon>Ostreobium</taxon>
    </lineage>
</organism>
<reference evidence="2" key="1">
    <citation type="submission" date="2020-12" db="EMBL/GenBank/DDBJ databases">
        <authorList>
            <person name="Iha C."/>
        </authorList>
    </citation>
    <scope>NUCLEOTIDE SEQUENCE</scope>
</reference>
<dbReference type="InterPro" id="IPR004143">
    <property type="entry name" value="BPL_LPL_catalytic"/>
</dbReference>
<protein>
    <recommendedName>
        <fullName evidence="1">BPL/LPL catalytic domain-containing protein</fullName>
    </recommendedName>
</protein>
<dbReference type="InterPro" id="IPR045864">
    <property type="entry name" value="aa-tRNA-synth_II/BPL/LPL"/>
</dbReference>
<feature type="domain" description="BPL/LPL catalytic" evidence="1">
    <location>
        <begin position="1"/>
        <end position="123"/>
    </location>
</feature>
<dbReference type="OrthoDB" id="10250105at2759"/>
<evidence type="ECO:0000313" key="3">
    <source>
        <dbReference type="Proteomes" id="UP000708148"/>
    </source>
</evidence>
<name>A0A8S1IWE7_9CHLO</name>
<dbReference type="SUPFAM" id="SSF55681">
    <property type="entry name" value="Class II aaRS and biotin synthetases"/>
    <property type="match status" value="1"/>
</dbReference>
<accession>A0A8S1IWE7</accession>
<dbReference type="GO" id="GO:0004077">
    <property type="term" value="F:biotin--[biotin carboxyl-carrier protein] ligase activity"/>
    <property type="evidence" value="ECO:0007669"/>
    <property type="project" value="TreeGrafter"/>
</dbReference>
<dbReference type="Pfam" id="PF03099">
    <property type="entry name" value="BPL_LplA_LipB"/>
    <property type="match status" value="1"/>
</dbReference>
<sequence length="202" mass="22218">MFTVTKSLELQGPLAVYLNYVISLAVLEAVQDIFQGNEAPLQLKWPNDLYSSGLKVGGVLIHSTFGAGKLCMQAGVGLNVLNRQPTTCLQDLMEHSGIPGSICREVVLAGILNHMETMLQTLQQEGFEPLESKYIHSWLHSEQEVDIEEKGEDGSQSIVSVTIKGLSPNGFLLAVDSDGRRFELQPDGNSFDMMKGLIRRKL</sequence>
<proteinExistence type="predicted"/>
<keyword evidence="3" id="KW-1185">Reference proteome</keyword>
<evidence type="ECO:0000259" key="1">
    <source>
        <dbReference type="PROSITE" id="PS51733"/>
    </source>
</evidence>
<dbReference type="PROSITE" id="PS51733">
    <property type="entry name" value="BPL_LPL_CATALYTIC"/>
    <property type="match status" value="1"/>
</dbReference>
<comment type="caution">
    <text evidence="2">The sequence shown here is derived from an EMBL/GenBank/DDBJ whole genome shotgun (WGS) entry which is preliminary data.</text>
</comment>
<dbReference type="PANTHER" id="PTHR12835:SF5">
    <property type="entry name" value="BIOTIN--PROTEIN LIGASE"/>
    <property type="match status" value="1"/>
</dbReference>